<feature type="transmembrane region" description="Helical" evidence="1">
    <location>
        <begin position="767"/>
        <end position="789"/>
    </location>
</feature>
<dbReference type="Gene3D" id="3.30.565.10">
    <property type="entry name" value="Histidine kinase-like ATPase, C-terminal domain"/>
    <property type="match status" value="1"/>
</dbReference>
<keyword evidence="1" id="KW-1133">Transmembrane helix</keyword>
<dbReference type="Pfam" id="PF06580">
    <property type="entry name" value="His_kinase"/>
    <property type="match status" value="1"/>
</dbReference>
<dbReference type="GO" id="GO:0016020">
    <property type="term" value="C:membrane"/>
    <property type="evidence" value="ECO:0007669"/>
    <property type="project" value="InterPro"/>
</dbReference>
<dbReference type="OrthoDB" id="6190788at2"/>
<accession>A0A5R9L6B6</accession>
<keyword evidence="4" id="KW-1185">Reference proteome</keyword>
<dbReference type="InterPro" id="IPR011123">
    <property type="entry name" value="Y_Y_Y"/>
</dbReference>
<dbReference type="InterPro" id="IPR015943">
    <property type="entry name" value="WD40/YVTN_repeat-like_dom_sf"/>
</dbReference>
<dbReference type="InterPro" id="IPR010559">
    <property type="entry name" value="Sig_transdc_His_kin_internal"/>
</dbReference>
<reference evidence="3 4" key="1">
    <citation type="submission" date="2019-05" db="EMBL/GenBank/DDBJ databases">
        <authorList>
            <person name="Qu J.-H."/>
        </authorList>
    </citation>
    <scope>NUCLEOTIDE SEQUENCE [LARGE SCALE GENOMIC DNA]</scope>
    <source>
        <strain evidence="3 4">T17</strain>
    </source>
</reference>
<evidence type="ECO:0000313" key="4">
    <source>
        <dbReference type="Proteomes" id="UP000306402"/>
    </source>
</evidence>
<protein>
    <submittedName>
        <fullName evidence="3">GAF domain-containing protein</fullName>
    </submittedName>
</protein>
<dbReference type="Gene3D" id="3.30.450.40">
    <property type="match status" value="1"/>
</dbReference>
<evidence type="ECO:0000259" key="2">
    <source>
        <dbReference type="SMART" id="SM00065"/>
    </source>
</evidence>
<keyword evidence="1" id="KW-0472">Membrane</keyword>
<dbReference type="InterPro" id="IPR011110">
    <property type="entry name" value="Reg_prop"/>
</dbReference>
<dbReference type="SUPFAM" id="SSF101898">
    <property type="entry name" value="NHL repeat"/>
    <property type="match status" value="1"/>
</dbReference>
<dbReference type="InterPro" id="IPR050640">
    <property type="entry name" value="Bact_2-comp_sensor_kinase"/>
</dbReference>
<dbReference type="RefSeq" id="WP_138365096.1">
    <property type="nucleotide sequence ID" value="NZ_VCEJ01000002.1"/>
</dbReference>
<dbReference type="Pfam" id="PF07495">
    <property type="entry name" value="Y_Y_Y"/>
    <property type="match status" value="1"/>
</dbReference>
<keyword evidence="1" id="KW-0812">Transmembrane</keyword>
<proteinExistence type="predicted"/>
<dbReference type="Pfam" id="PF13185">
    <property type="entry name" value="GAF_2"/>
    <property type="match status" value="1"/>
</dbReference>
<dbReference type="Gene3D" id="2.130.10.10">
    <property type="entry name" value="YVTN repeat-like/Quinoprotein amine dehydrogenase"/>
    <property type="match status" value="2"/>
</dbReference>
<dbReference type="SMART" id="SM00065">
    <property type="entry name" value="GAF"/>
    <property type="match status" value="1"/>
</dbReference>
<comment type="caution">
    <text evidence="3">The sequence shown here is derived from an EMBL/GenBank/DDBJ whole genome shotgun (WGS) entry which is preliminary data.</text>
</comment>
<dbReference type="PANTHER" id="PTHR34220">
    <property type="entry name" value="SENSOR HISTIDINE KINASE YPDA"/>
    <property type="match status" value="1"/>
</dbReference>
<dbReference type="GO" id="GO:0000155">
    <property type="term" value="F:phosphorelay sensor kinase activity"/>
    <property type="evidence" value="ECO:0007669"/>
    <property type="project" value="InterPro"/>
</dbReference>
<dbReference type="InterPro" id="IPR029016">
    <property type="entry name" value="GAF-like_dom_sf"/>
</dbReference>
<name>A0A5R9L6B6_9BACT</name>
<dbReference type="InterPro" id="IPR036890">
    <property type="entry name" value="HATPase_C_sf"/>
</dbReference>
<evidence type="ECO:0000313" key="3">
    <source>
        <dbReference type="EMBL" id="TLV03887.1"/>
    </source>
</evidence>
<dbReference type="SUPFAM" id="SSF55874">
    <property type="entry name" value="ATPase domain of HSP90 chaperone/DNA topoisomerase II/histidine kinase"/>
    <property type="match status" value="1"/>
</dbReference>
<dbReference type="SUPFAM" id="SSF55781">
    <property type="entry name" value="GAF domain-like"/>
    <property type="match status" value="1"/>
</dbReference>
<sequence length="1189" mass="136151">MRKLLCILIFLIPLLGKGQYIFQNLQGEDGLSAKQVRCLHKDPDGFLWIGTVNGLNRYDGAVVKKYVNNLARKELVVNDIYADTTESDLMVATTIGIYIFNKDTGKFSVDKRFAPVKNQSVLSIRKDGLGKIWVITTNEIYVLHGGELMRGLRYIPELKMIEDQRFIVSAFIWDEADGGFWIGGTKTYFLDCRNRAVYDQYKNPKKLPLLELTKVYAITLDKQGNVWYGSNATKTLYFWNRKTNKVEQYNDFDGIKLTDGCNFLFVDSKERLWISTWLFAAFIKEPGKPIKKIPYSQEETYSIGYGHFNSALEDENGDVWLGTINGVSKNLNNSLFVAIHKLPSFKFIHHTGFAHINHIQVDGQHVMACKEDGIVYYDLSARTYKRFFVTQNEDLIRNRFVMSVKVKDGTWWFAGHDGIYHLTSPDKDIKKFTGYTPRGTATYASFVFQDQTGKIWFQIDDDAIYRYNPDSQRVDRFDGKDESLGKFRYQYAQSYLQLRNGDILFAMEGEGFVRFDIRTEKFTKITVTNPNSFYVNKPIEDPKGNIWATVFGRGLIKFSPKGTLLDSINTGNGLISDQINNIDIDANGNIWTVDGEGLQMVNPVLKTANKIKLDMGKTLQDYWNFVVFHKGLLYAVMLDHLVILAPSRFGDIRVSDPPVLSGISSFGRELGNYRNQQEIELEPDNAFLTFQYASRRHRDIPSLQYSYQLENIDKDWIYAGRSLSISYSNLLPGRYTFKVRSTDGKGRWMRSFTKLGIVILPHWWQTWWFYLLIAIQTTIFSSIIYNAYLRRVRKAKIDKTISYFMNSAYGENSVSEICWDIARNCMGQLNFEDCVVYLLDRNSDKLVQKAAYGSKNLTGHEIHNPIEISVGEGIVGTVAQTGKPLIIADTSKDPRYIMDDEQRFSELAVPIMYEGKVLGVIDSEHSKKDFFRERHLNTMVTIAAISATKIAEALALQMARENQIQVLQLNKMLAESQLIALRAQMNPHFVFNCLNSILECIVTGKISEGADYLNKFAKLFRLILNNSGENLIAIEEEISVLRLYLELELMRFGNGFTFKIECDDQLLDNEILVPSMLFQPYVENALWHGLMHKSDNRHLTISFTILDDSRMQCAIEDNGIGRKKSMELKKSANSIKKHVSKGLMISQQRLELIRRQGEHAEVKIIDKYDDAGEALGTLVQIELSTSLDD</sequence>
<evidence type="ECO:0000256" key="1">
    <source>
        <dbReference type="SAM" id="Phobius"/>
    </source>
</evidence>
<dbReference type="SUPFAM" id="SSF63829">
    <property type="entry name" value="Calcium-dependent phosphotriesterase"/>
    <property type="match status" value="1"/>
</dbReference>
<dbReference type="Pfam" id="PF07494">
    <property type="entry name" value="Reg_prop"/>
    <property type="match status" value="1"/>
</dbReference>
<feature type="domain" description="GAF" evidence="2">
    <location>
        <begin position="813"/>
        <end position="960"/>
    </location>
</feature>
<dbReference type="EMBL" id="VCEJ01000002">
    <property type="protein sequence ID" value="TLV03887.1"/>
    <property type="molecule type" value="Genomic_DNA"/>
</dbReference>
<dbReference type="Gene3D" id="2.60.40.10">
    <property type="entry name" value="Immunoglobulins"/>
    <property type="match status" value="1"/>
</dbReference>
<gene>
    <name evidence="3" type="ORF">FEN17_09945</name>
</gene>
<dbReference type="InterPro" id="IPR013783">
    <property type="entry name" value="Ig-like_fold"/>
</dbReference>
<dbReference type="AlphaFoldDB" id="A0A5R9L6B6"/>
<dbReference type="InterPro" id="IPR003018">
    <property type="entry name" value="GAF"/>
</dbReference>
<organism evidence="3 4">
    <name type="scientific">Dyadobacter luticola</name>
    <dbReference type="NCBI Taxonomy" id="1979387"/>
    <lineage>
        <taxon>Bacteria</taxon>
        <taxon>Pseudomonadati</taxon>
        <taxon>Bacteroidota</taxon>
        <taxon>Cytophagia</taxon>
        <taxon>Cytophagales</taxon>
        <taxon>Spirosomataceae</taxon>
        <taxon>Dyadobacter</taxon>
    </lineage>
</organism>
<dbReference type="Proteomes" id="UP000306402">
    <property type="component" value="Unassembled WGS sequence"/>
</dbReference>
<dbReference type="PANTHER" id="PTHR34220:SF7">
    <property type="entry name" value="SENSOR HISTIDINE KINASE YPDA"/>
    <property type="match status" value="1"/>
</dbReference>